<dbReference type="Proteomes" id="UP000076660">
    <property type="component" value="Unassembled WGS sequence"/>
</dbReference>
<organism evidence="2 3">
    <name type="scientific">Amycolatopsis keratiniphila subsp. keratiniphila</name>
    <dbReference type="NCBI Taxonomy" id="227715"/>
    <lineage>
        <taxon>Bacteria</taxon>
        <taxon>Bacillati</taxon>
        <taxon>Actinomycetota</taxon>
        <taxon>Actinomycetes</taxon>
        <taxon>Pseudonocardiales</taxon>
        <taxon>Pseudonocardiaceae</taxon>
        <taxon>Amycolatopsis</taxon>
        <taxon>Amycolatopsis japonica group</taxon>
    </lineage>
</organism>
<accession>A0A1W2M315</accession>
<feature type="region of interest" description="Disordered" evidence="1">
    <location>
        <begin position="193"/>
        <end position="216"/>
    </location>
</feature>
<proteinExistence type="predicted"/>
<protein>
    <submittedName>
        <fullName evidence="2">Uncharacterized protein</fullName>
    </submittedName>
</protein>
<dbReference type="AlphaFoldDB" id="A0A1W2M315"/>
<dbReference type="RefSeq" id="WP_063276404.1">
    <property type="nucleotide sequence ID" value="NZ_LQMT02000006.1"/>
</dbReference>
<reference evidence="2 3" key="1">
    <citation type="submission" date="2016-12" db="EMBL/GenBank/DDBJ databases">
        <title>Amycolatopsis keratiniphila subsp. keratiniphila genome sequencing and assembly.</title>
        <authorList>
            <person name="Mayilraj S."/>
            <person name="Kaur N."/>
        </authorList>
    </citation>
    <scope>NUCLEOTIDE SEQUENCE [LARGE SCALE GENOMIC DNA]</scope>
    <source>
        <strain evidence="2 3">DSM 44409</strain>
    </source>
</reference>
<feature type="compositionally biased region" description="Polar residues" evidence="1">
    <location>
        <begin position="196"/>
        <end position="210"/>
    </location>
</feature>
<sequence length="216" mass="22401">MRNDLLTVAAALAAAAALDNPDDPDRERHLATVTEAAGTVRELAAWLVGDATDALAWALYHHGNLSQDKVARLLGYGREDGGRVVRMVQERLRREQARRVGDVALALVQAARTGPADRLTVPAAPPKVDTAANAAAVAELHAAAAADAETGSIDRTRTALAALADLWGTAKAGGLLGDLGHTAYRAVYDRADDTETTTSPGTDHQPTSTPAGEGSA</sequence>
<gene>
    <name evidence="2" type="ORF">AVR91_0204155</name>
</gene>
<evidence type="ECO:0000313" key="3">
    <source>
        <dbReference type="Proteomes" id="UP000076660"/>
    </source>
</evidence>
<name>A0A1W2M315_9PSEU</name>
<evidence type="ECO:0000256" key="1">
    <source>
        <dbReference type="SAM" id="MobiDB-lite"/>
    </source>
</evidence>
<dbReference type="EMBL" id="LQMT02000006">
    <property type="protein sequence ID" value="ONF73930.1"/>
    <property type="molecule type" value="Genomic_DNA"/>
</dbReference>
<evidence type="ECO:0000313" key="2">
    <source>
        <dbReference type="EMBL" id="ONF73930.1"/>
    </source>
</evidence>
<comment type="caution">
    <text evidence="2">The sequence shown here is derived from an EMBL/GenBank/DDBJ whole genome shotgun (WGS) entry which is preliminary data.</text>
</comment>